<dbReference type="InterPro" id="IPR004948">
    <property type="entry name" value="Nuc-triphosphatase_THEP1"/>
</dbReference>
<evidence type="ECO:0000256" key="3">
    <source>
        <dbReference type="ARBA" id="ARBA00022840"/>
    </source>
</evidence>
<evidence type="ECO:0000259" key="4">
    <source>
        <dbReference type="SMART" id="SM00382"/>
    </source>
</evidence>
<sequence length="180" mass="19813">MVLKHVVLTGPPGVGKTTLVQKVCKALESKSIPICGFVTQEVREHGQRIGFQIITMDGKVGTLSSVKSKIGMYGVELQEFESVALPIFQKEPQPGSILIIDEIGKMEMFSKRFQVAVREAFTSDLTILATIPIPKGKPIALVEEVRQNPNSKLFQIDRSNRNTVLLDILKILCPNAEVNA</sequence>
<accession>A0A8J2M9J3</accession>
<dbReference type="SMART" id="SM00382">
    <property type="entry name" value="AAA"/>
    <property type="match status" value="1"/>
</dbReference>
<dbReference type="AlphaFoldDB" id="A0A8J2M9J3"/>
<name>A0A8J2M9J3_9HEXA</name>
<reference evidence="5" key="1">
    <citation type="submission" date="2021-06" db="EMBL/GenBank/DDBJ databases">
        <authorList>
            <person name="Hodson N. C."/>
            <person name="Mongue J. A."/>
            <person name="Jaron S. K."/>
        </authorList>
    </citation>
    <scope>NUCLEOTIDE SEQUENCE</scope>
</reference>
<dbReference type="NCBIfam" id="NF010248">
    <property type="entry name" value="PRK13695.1"/>
    <property type="match status" value="1"/>
</dbReference>
<dbReference type="CDD" id="cd19482">
    <property type="entry name" value="RecA-like_Thep1"/>
    <property type="match status" value="1"/>
</dbReference>
<evidence type="ECO:0000313" key="6">
    <source>
        <dbReference type="Proteomes" id="UP000708208"/>
    </source>
</evidence>
<keyword evidence="2" id="KW-0378">Hydrolase</keyword>
<dbReference type="OrthoDB" id="446244at2759"/>
<dbReference type="PANTHER" id="PTHR43146">
    <property type="entry name" value="CANCER-RELATED NUCLEOSIDE-TRIPHOSPHATASE"/>
    <property type="match status" value="1"/>
</dbReference>
<dbReference type="GO" id="GO:0017111">
    <property type="term" value="F:ribonucleoside triphosphate phosphatase activity"/>
    <property type="evidence" value="ECO:0007669"/>
    <property type="project" value="InterPro"/>
</dbReference>
<keyword evidence="1" id="KW-0547">Nucleotide-binding</keyword>
<dbReference type="GO" id="GO:0005524">
    <property type="term" value="F:ATP binding"/>
    <property type="evidence" value="ECO:0007669"/>
    <property type="project" value="UniProtKB-KW"/>
</dbReference>
<dbReference type="Pfam" id="PF03266">
    <property type="entry name" value="NTPase_1"/>
    <property type="match status" value="1"/>
</dbReference>
<keyword evidence="6" id="KW-1185">Reference proteome</keyword>
<feature type="domain" description="AAA+ ATPase" evidence="4">
    <location>
        <begin position="2"/>
        <end position="169"/>
    </location>
</feature>
<proteinExistence type="predicted"/>
<dbReference type="EMBL" id="CAJVCH010570674">
    <property type="protein sequence ID" value="CAG7835566.1"/>
    <property type="molecule type" value="Genomic_DNA"/>
</dbReference>
<gene>
    <name evidence="5" type="ORF">AFUS01_LOCUS44923</name>
</gene>
<protein>
    <recommendedName>
        <fullName evidence="4">AAA+ ATPase domain-containing protein</fullName>
    </recommendedName>
</protein>
<comment type="caution">
    <text evidence="5">The sequence shown here is derived from an EMBL/GenBank/DDBJ whole genome shotgun (WGS) entry which is preliminary data.</text>
</comment>
<dbReference type="PANTHER" id="PTHR43146:SF1">
    <property type="entry name" value="CANCER-RELATED NUCLEOSIDE-TRIPHOSPHATASE"/>
    <property type="match status" value="1"/>
</dbReference>
<evidence type="ECO:0000256" key="2">
    <source>
        <dbReference type="ARBA" id="ARBA00022801"/>
    </source>
</evidence>
<keyword evidence="3" id="KW-0067">ATP-binding</keyword>
<dbReference type="InterPro" id="IPR003593">
    <property type="entry name" value="AAA+_ATPase"/>
</dbReference>
<evidence type="ECO:0000313" key="5">
    <source>
        <dbReference type="EMBL" id="CAG7835566.1"/>
    </source>
</evidence>
<evidence type="ECO:0000256" key="1">
    <source>
        <dbReference type="ARBA" id="ARBA00022741"/>
    </source>
</evidence>
<dbReference type="Proteomes" id="UP000708208">
    <property type="component" value="Unassembled WGS sequence"/>
</dbReference>
<organism evidence="5 6">
    <name type="scientific">Allacma fusca</name>
    <dbReference type="NCBI Taxonomy" id="39272"/>
    <lineage>
        <taxon>Eukaryota</taxon>
        <taxon>Metazoa</taxon>
        <taxon>Ecdysozoa</taxon>
        <taxon>Arthropoda</taxon>
        <taxon>Hexapoda</taxon>
        <taxon>Collembola</taxon>
        <taxon>Symphypleona</taxon>
        <taxon>Sminthuridae</taxon>
        <taxon>Allacma</taxon>
    </lineage>
</organism>